<accession>A0A3E1NFX4</accession>
<dbReference type="InterPro" id="IPR045828">
    <property type="entry name" value="PKD_Bacteroidetes"/>
</dbReference>
<reference evidence="3 4" key="1">
    <citation type="submission" date="2018-08" db="EMBL/GenBank/DDBJ databases">
        <title>Chitinophagaceae sp. K23C18032701, a novel bacterium isolated from forest soil.</title>
        <authorList>
            <person name="Wang C."/>
        </authorList>
    </citation>
    <scope>NUCLEOTIDE SEQUENCE [LARGE SCALE GENOMIC DNA]</scope>
    <source>
        <strain evidence="3 4">K23C18032701</strain>
    </source>
</reference>
<feature type="domain" description="DUF11" evidence="1">
    <location>
        <begin position="1141"/>
        <end position="1235"/>
    </location>
</feature>
<feature type="domain" description="DUF11" evidence="1">
    <location>
        <begin position="1365"/>
        <end position="1465"/>
    </location>
</feature>
<gene>
    <name evidence="3" type="ORF">DXN05_17920</name>
</gene>
<feature type="domain" description="DUF11" evidence="1">
    <location>
        <begin position="1588"/>
        <end position="1681"/>
    </location>
</feature>
<feature type="domain" description="DUF11" evidence="1">
    <location>
        <begin position="2069"/>
        <end position="2183"/>
    </location>
</feature>
<feature type="domain" description="DUF11" evidence="1">
    <location>
        <begin position="1253"/>
        <end position="1353"/>
    </location>
</feature>
<dbReference type="InterPro" id="IPR051172">
    <property type="entry name" value="Chlamydia_OmcB"/>
</dbReference>
<dbReference type="PANTHER" id="PTHR34819">
    <property type="entry name" value="LARGE CYSTEINE-RICH PERIPLASMIC PROTEIN OMCB"/>
    <property type="match status" value="1"/>
</dbReference>
<dbReference type="PANTHER" id="PTHR34819:SF3">
    <property type="entry name" value="CELL SURFACE PROTEIN"/>
    <property type="match status" value="1"/>
</dbReference>
<feature type="domain" description="PKD-like" evidence="2">
    <location>
        <begin position="651"/>
        <end position="731"/>
    </location>
</feature>
<dbReference type="Gene3D" id="2.60.120.200">
    <property type="match status" value="1"/>
</dbReference>
<feature type="domain" description="DUF11" evidence="1">
    <location>
        <begin position="1810"/>
        <end position="1910"/>
    </location>
</feature>
<keyword evidence="4" id="KW-1185">Reference proteome</keyword>
<dbReference type="Gene3D" id="2.60.40.10">
    <property type="entry name" value="Immunoglobulins"/>
    <property type="match status" value="6"/>
</dbReference>
<evidence type="ECO:0000259" key="1">
    <source>
        <dbReference type="Pfam" id="PF01345"/>
    </source>
</evidence>
<evidence type="ECO:0000313" key="4">
    <source>
        <dbReference type="Proteomes" id="UP000261284"/>
    </source>
</evidence>
<dbReference type="NCBIfam" id="TIGR01451">
    <property type="entry name" value="B_ant_repeat"/>
    <property type="match status" value="10"/>
</dbReference>
<dbReference type="InterPro" id="IPR013320">
    <property type="entry name" value="ConA-like_dom_sf"/>
</dbReference>
<dbReference type="InterPro" id="IPR013783">
    <property type="entry name" value="Ig-like_fold"/>
</dbReference>
<dbReference type="EMBL" id="QTJU01000007">
    <property type="protein sequence ID" value="RFM26865.1"/>
    <property type="molecule type" value="Genomic_DNA"/>
</dbReference>
<dbReference type="NCBIfam" id="TIGR04131">
    <property type="entry name" value="Bac_Flav_CTERM"/>
    <property type="match status" value="1"/>
</dbReference>
<feature type="domain" description="DUF11" evidence="1">
    <location>
        <begin position="1699"/>
        <end position="1804"/>
    </location>
</feature>
<sequence>MTISCKDITKSLLIILISGLLCVCVNNYTWAQFSITETFRGSTVPPDIILGGEAVLTAQSGIDVPGDGWLRLSSNTTYKSGYCYINESFPSTLGVLAEFEFSAWKNNNPGVPLADGFSVFLFDANYGPGSFGQGNVGGSLGYAFSKTNTNGGAYEPALTGGYIGVGLDEFGSWSSTYQGQVGGLSPSYGSVPNAIALRGPASDSTRYLSGTQANLAGTPYAGKSLAYPTITATRPQSSLYYRKVQVLMERNGATYQVSVRLQMDESGAMQTVFGPVLLSTPPPPNLKLGFAASTGGATAFHEVRNVRITTPGGVRTEKSAPILVTNNGALTYQVRVYNDAGSAQPGIPFTDSLPAGFSYQSISFNNAGYSNSFDAGATTVANGVLQNNTLSLQAHSYGIITIQGTMKLLDSTTTQLRNIAMGHAPPGFTDEDSTNNTTHTITYRIPAVNAGDTNVCSQSAALLHLRTMAGATLQWTVTTPAGVTGALGGSGVADATGNYQLMQTLVNNSNAPQQVIYTITPSYTYALEDGTMLPAIGVPVTRTVTVSPIPVLTGNTSPDAVCSGSPFNYTITSNNSNVILSWKRAAVYGISNAADSGTATQISEILIDTLPVTVNAVYQVTASSNGCSATQQVVVPVNPVPVFNSNDTFSVCSGSAMNYAATSNVAGATFQWQRDAVPGIANAPGSGGLPKIEEVLINTTNAPVKVPYHFTVHYNNCSSTHEVIATVNPMPVLSSALQPPAICNSTSFTYIPTSETAGAGFSWVRDAAPGITNPAAAGTGGVTESLVNTGTTPATAIYRFTIEANGCSTAQNVSVQVQPAVNVNSLNNQTLCDGQTTTQIYFTGNAVQTDFSWTNTQPAIGVAASGSGDILPFTAANTTGGPIVALFTVTPSANGCIGSAQQFSITVNPLPVISSVVAVPPGSTLPIGTPVTITANINGATTYQWYKGNSIIAGATANTYTIASFQTADIGLYTIQASSSAGCSIISDEPVNLGNAAGYTLWKTVTNDNGNTIAAAGDVLTYTIHLKNEGSAVLSGMTILDSVAAFTGYVTGSIQGGASNNVLTNAGRTYLVYQLADVQPGATTTVQFKVKVADNVTGVSYISNMAVANGGGLTEQPSCPEHDPACTGDSTRIAVTGKALLNVVKTANRYTVNIGDTVIFTIRVSNNGTKDTAGITIRDIAAGFTYINDNGGGSYNIVSHDWQIAALAVGASRELQLTMQATADGVYRNIAVGGTLDPVNPENPQDTLAFPAIQITKQADKQFVNPGDTVVFTIAISNTGSVDTSGVQIKELPDGFTYISDDGAGTYNNISGIWQVATLQAGARRMLHITMLVNATGAYRNIAVGGSLNPDDKDNPRDTVALVALQLTKTAGRNDVQTGDTVLFTLSMRNNGTKDTTNVLVHDIADGLTYVQHTGDGSYNPATGIWTISNLPAGATQTIQLAMKVGIEGPYSNIAVGGTLDPSDPGNPVDTVRLVSLQISKTASRNEVHAGDSVVFAISISNHGAKDTSNVQVKELPDGFTYISDDGAGAYNAETGIWTTNVPAGATAVLHITMKAAESGLYRNVAVGGNFDTTDAHNPKDSIELVSLQLIKTANRNSVSVGDTVTFAITLVNHGVKDTIGVQIKDIPDGFSYIDDDGGGTFNPATGIWTTHVAGLSSAVLHLQMLANSTGTYRNIVVGGNLNPNDLQNPCDTVSLASLHITKTANVNNVQPGDTVIFTIQATNNGAKDTSGVQIKEIPDGFSYVGDDGAGAYNASTSIWTVNIPAGASRSLHVSFLATSNGTYSNIAVAGTLDPGNKNNPQDTALLVALQLTKTADRTAASAGDTVLFTIMLSNHGLKDTMGVQVKDIPTGFTYISDDGGGTYNPVSNIWTIDAGAQQTYLLHLKMMALPNAVYNNIVVGGSLDPHDPHNPQDTVLLSPQVRSLQAWKQVADASGNGVAELNELLNYTIFVKNTGTAILDTIYISDVLPSQVTYITGSGTNGNYAYDSSSRVLRIDQSHAALSPGNITSFGFTVRVVDSLPTVTTISNLAYVMPGSDDNGIATCASDAGCSVMGDSTRIPIFIKTPNDLAVVKKSEEKRTGVSDVFNYTITVTNKLNSPARDVMVTDSLPASVTYQFASAATGEASYSQSNRVLHWSIPEIAAGASVSLVLTVKANAAGDVVNTAWVSSQGNDLDTTDNHSSDKHNVIDLFIPNIITPNSDGKNDQFKITGIGAYPNSVLVVYNRWGNQVFYSSDYHNEWDGAGLNEGTYYYVLKLRTPAGTKDYKGWVTLMR</sequence>
<dbReference type="SUPFAM" id="SSF49899">
    <property type="entry name" value="Concanavalin A-like lectins/glucanases"/>
    <property type="match status" value="1"/>
</dbReference>
<dbReference type="Pfam" id="PF13585">
    <property type="entry name" value="CHU_C"/>
    <property type="match status" value="1"/>
</dbReference>
<feature type="domain" description="DUF11" evidence="1">
    <location>
        <begin position="1477"/>
        <end position="1577"/>
    </location>
</feature>
<feature type="domain" description="PKD-like" evidence="2">
    <location>
        <begin position="455"/>
        <end position="550"/>
    </location>
</feature>
<evidence type="ECO:0000313" key="3">
    <source>
        <dbReference type="EMBL" id="RFM26865.1"/>
    </source>
</evidence>
<dbReference type="SUPFAM" id="SSF48726">
    <property type="entry name" value="Immunoglobulin"/>
    <property type="match status" value="1"/>
</dbReference>
<dbReference type="Pfam" id="PF01345">
    <property type="entry name" value="DUF11"/>
    <property type="match status" value="9"/>
</dbReference>
<dbReference type="InterPro" id="IPR047589">
    <property type="entry name" value="DUF11_rpt"/>
</dbReference>
<dbReference type="InterPro" id="IPR026341">
    <property type="entry name" value="T9SS_type_B"/>
</dbReference>
<evidence type="ECO:0000259" key="2">
    <source>
        <dbReference type="Pfam" id="PF19406"/>
    </source>
</evidence>
<proteinExistence type="predicted"/>
<feature type="domain" description="PKD-like" evidence="2">
    <location>
        <begin position="741"/>
        <end position="819"/>
    </location>
</feature>
<dbReference type="GO" id="GO:0004553">
    <property type="term" value="F:hydrolase activity, hydrolyzing O-glycosyl compounds"/>
    <property type="evidence" value="ECO:0007669"/>
    <property type="project" value="UniProtKB-ARBA"/>
</dbReference>
<name>A0A3E1NFX4_9BACT</name>
<dbReference type="Pfam" id="PF19406">
    <property type="entry name" value="PKD_5"/>
    <property type="match status" value="3"/>
</dbReference>
<dbReference type="InterPro" id="IPR001434">
    <property type="entry name" value="OmcB-like_DUF11"/>
</dbReference>
<comment type="caution">
    <text evidence="3">The sequence shown here is derived from an EMBL/GenBank/DDBJ whole genome shotgun (WGS) entry which is preliminary data.</text>
</comment>
<protein>
    <submittedName>
        <fullName evidence="3">DUF11 domain-containing protein</fullName>
    </submittedName>
</protein>
<organism evidence="3 4">
    <name type="scientific">Deminuibacter soli</name>
    <dbReference type="NCBI Taxonomy" id="2291815"/>
    <lineage>
        <taxon>Bacteria</taxon>
        <taxon>Pseudomonadati</taxon>
        <taxon>Bacteroidota</taxon>
        <taxon>Chitinophagia</taxon>
        <taxon>Chitinophagales</taxon>
        <taxon>Chitinophagaceae</taxon>
        <taxon>Deminuibacter</taxon>
    </lineage>
</organism>
<dbReference type="GO" id="GO:0005975">
    <property type="term" value="P:carbohydrate metabolic process"/>
    <property type="evidence" value="ECO:0007669"/>
    <property type="project" value="UniProtKB-ARBA"/>
</dbReference>
<feature type="domain" description="DUF11" evidence="1">
    <location>
        <begin position="1937"/>
        <end position="2035"/>
    </location>
</feature>
<dbReference type="Proteomes" id="UP000261284">
    <property type="component" value="Unassembled WGS sequence"/>
</dbReference>
<dbReference type="Gene3D" id="2.60.40.1170">
    <property type="entry name" value="Mu homology domain, subdomain B"/>
    <property type="match status" value="1"/>
</dbReference>
<dbReference type="InterPro" id="IPR036179">
    <property type="entry name" value="Ig-like_dom_sf"/>
</dbReference>